<dbReference type="PANTHER" id="PTHR44845">
    <property type="entry name" value="CARRIER DOMAIN-CONTAINING PROTEIN"/>
    <property type="match status" value="1"/>
</dbReference>
<accession>A0A319DDU2</accession>
<organism evidence="5 6">
    <name type="scientific">Aspergillus ellipticus CBS 707.79</name>
    <dbReference type="NCBI Taxonomy" id="1448320"/>
    <lineage>
        <taxon>Eukaryota</taxon>
        <taxon>Fungi</taxon>
        <taxon>Dikarya</taxon>
        <taxon>Ascomycota</taxon>
        <taxon>Pezizomycotina</taxon>
        <taxon>Eurotiomycetes</taxon>
        <taxon>Eurotiomycetidae</taxon>
        <taxon>Eurotiales</taxon>
        <taxon>Aspergillaceae</taxon>
        <taxon>Aspergillus</taxon>
        <taxon>Aspergillus subgen. Circumdati</taxon>
    </lineage>
</organism>
<dbReference type="Gene3D" id="3.40.50.720">
    <property type="entry name" value="NAD(P)-binding Rossmann-like Domain"/>
    <property type="match status" value="1"/>
</dbReference>
<dbReference type="PROSITE" id="PS50075">
    <property type="entry name" value="CARRIER"/>
    <property type="match status" value="1"/>
</dbReference>
<dbReference type="NCBIfam" id="TIGR01746">
    <property type="entry name" value="Thioester-redct"/>
    <property type="match status" value="1"/>
</dbReference>
<dbReference type="InterPro" id="IPR009081">
    <property type="entry name" value="PP-bd_ACP"/>
</dbReference>
<dbReference type="CDD" id="cd05930">
    <property type="entry name" value="A_NRPS"/>
    <property type="match status" value="1"/>
</dbReference>
<evidence type="ECO:0000313" key="6">
    <source>
        <dbReference type="Proteomes" id="UP000247810"/>
    </source>
</evidence>
<evidence type="ECO:0000256" key="1">
    <source>
        <dbReference type="ARBA" id="ARBA00022450"/>
    </source>
</evidence>
<dbReference type="Pfam" id="PF00550">
    <property type="entry name" value="PP-binding"/>
    <property type="match status" value="1"/>
</dbReference>
<feature type="domain" description="Carrier" evidence="4">
    <location>
        <begin position="518"/>
        <end position="594"/>
    </location>
</feature>
<dbReference type="PROSITE" id="PS00455">
    <property type="entry name" value="AMP_BINDING"/>
    <property type="match status" value="1"/>
</dbReference>
<proteinExistence type="inferred from homology"/>
<dbReference type="InterPro" id="IPR010080">
    <property type="entry name" value="Thioester_reductase-like_dom"/>
</dbReference>
<keyword evidence="2" id="KW-0597">Phosphoprotein</keyword>
<dbReference type="InterPro" id="IPR020845">
    <property type="entry name" value="AMP-binding_CS"/>
</dbReference>
<dbReference type="OrthoDB" id="408177at2759"/>
<dbReference type="InterPro" id="IPR000873">
    <property type="entry name" value="AMP-dep_synth/lig_dom"/>
</dbReference>
<dbReference type="InterPro" id="IPR036736">
    <property type="entry name" value="ACP-like_sf"/>
</dbReference>
<dbReference type="Proteomes" id="UP000247810">
    <property type="component" value="Unassembled WGS sequence"/>
</dbReference>
<dbReference type="VEuPathDB" id="FungiDB:BO71DRAFT_465638"/>
<evidence type="ECO:0000256" key="3">
    <source>
        <dbReference type="ARBA" id="ARBA00029454"/>
    </source>
</evidence>
<dbReference type="Gene3D" id="3.40.50.980">
    <property type="match status" value="2"/>
</dbReference>
<dbReference type="Gene3D" id="1.10.1200.10">
    <property type="entry name" value="ACP-like"/>
    <property type="match status" value="1"/>
</dbReference>
<dbReference type="SUPFAM" id="SSF47336">
    <property type="entry name" value="ACP-like"/>
    <property type="match status" value="1"/>
</dbReference>
<dbReference type="AlphaFoldDB" id="A0A319DDU2"/>
<evidence type="ECO:0000313" key="5">
    <source>
        <dbReference type="EMBL" id="PYH89203.1"/>
    </source>
</evidence>
<dbReference type="Gene3D" id="2.30.38.10">
    <property type="entry name" value="Luciferase, Domain 3"/>
    <property type="match status" value="1"/>
</dbReference>
<dbReference type="SUPFAM" id="SSF51735">
    <property type="entry name" value="NAD(P)-binding Rossmann-fold domains"/>
    <property type="match status" value="1"/>
</dbReference>
<dbReference type="SUPFAM" id="SSF56801">
    <property type="entry name" value="Acetyl-CoA synthetase-like"/>
    <property type="match status" value="1"/>
</dbReference>
<dbReference type="STRING" id="1448320.A0A319DDU2"/>
<dbReference type="Pfam" id="PF07993">
    <property type="entry name" value="NAD_binding_4"/>
    <property type="match status" value="1"/>
</dbReference>
<reference evidence="5 6" key="1">
    <citation type="submission" date="2018-02" db="EMBL/GenBank/DDBJ databases">
        <title>The genomes of Aspergillus section Nigri reveals drivers in fungal speciation.</title>
        <authorList>
            <consortium name="DOE Joint Genome Institute"/>
            <person name="Vesth T.C."/>
            <person name="Nybo J."/>
            <person name="Theobald S."/>
            <person name="Brandl J."/>
            <person name="Frisvad J.C."/>
            <person name="Nielsen K.F."/>
            <person name="Lyhne E.K."/>
            <person name="Kogle M.E."/>
            <person name="Kuo A."/>
            <person name="Riley R."/>
            <person name="Clum A."/>
            <person name="Nolan M."/>
            <person name="Lipzen A."/>
            <person name="Salamov A."/>
            <person name="Henrissat B."/>
            <person name="Wiebenga A."/>
            <person name="De vries R.P."/>
            <person name="Grigoriev I.V."/>
            <person name="Mortensen U.H."/>
            <person name="Andersen M.R."/>
            <person name="Baker S.E."/>
        </authorList>
    </citation>
    <scope>NUCLEOTIDE SEQUENCE [LARGE SCALE GENOMIC DNA]</scope>
    <source>
        <strain evidence="5 6">CBS 707.79</strain>
    </source>
</reference>
<keyword evidence="1" id="KW-0596">Phosphopantetheine</keyword>
<dbReference type="InterPro" id="IPR013120">
    <property type="entry name" value="FAR_NAD-bd"/>
</dbReference>
<evidence type="ECO:0000256" key="2">
    <source>
        <dbReference type="ARBA" id="ARBA00022553"/>
    </source>
</evidence>
<dbReference type="Pfam" id="PF00501">
    <property type="entry name" value="AMP-binding"/>
    <property type="match status" value="1"/>
</dbReference>
<evidence type="ECO:0000259" key="4">
    <source>
        <dbReference type="PROSITE" id="PS50075"/>
    </source>
</evidence>
<protein>
    <submittedName>
        <fullName evidence="5">NRPS-like enzyme</fullName>
    </submittedName>
</protein>
<gene>
    <name evidence="5" type="ORF">BO71DRAFT_465638</name>
</gene>
<keyword evidence="6" id="KW-1185">Reference proteome</keyword>
<dbReference type="EMBL" id="KZ826043">
    <property type="protein sequence ID" value="PYH89203.1"/>
    <property type="molecule type" value="Genomic_DNA"/>
</dbReference>
<sequence length="1007" mass="111362">MDFHFSQHAALNPTGIAIDNGDQQWSYSDLDREVGRLASLLKSLQLPPQDPVCILEGVGTGTIVAQLAVIRAGLTCVPIEPSIPTIRLMNLLRNIGARYILSDQTPDVDDDVIIIPISEEYFPRDALKRTQTNDPPQHVPCRDPSEYRSHILYTSGSSGKPKAVQIAEISILHLAFETPLTPLNPSDRVAVINNPGFDISLFEVFVPLMAGSTLVIVPRSTIIDPFGARDFIAKKAISIIFLTSSLFSVIAQACPTAFSGVRHVLTAGEVANMPSARAVLDSWAPPDHLWNTYGPTEATTFSTIHLVTPEEFQYDNISIGKPFGDTKLRLVDESFNDINQPGKIGEILLGGPGLTPGYINRPGENEDRFLVDQDGLRLYRTGDFARWRPEAPDLLVFTGRTDLQVKQGGFRVELEEIEQLFLSSGRLLSAIVAQIQPDAEDDEPFLVAFLIPAVASTVCTRQMIEFIEARVPAYAVPRDIVFCPDYPFTDHGKVDRKALAKKYSNERGKWTHADPMDASLPDTGTIVRGIWTSLLGQSDIKDTDDFFTTLRGSSLQAAALISKVRKQLGKTIAMRSLYENSHLKDLVNHIDQFAEGGNAPDEGASWLSDADIAVDLHSVPDWQAADEGRIFLTGATGFVGAHFLSRLLQMPTVQEVVCLTRGKAGVASSERVQAVLKRYNLWANSSTHLHKLTVLNGDITTDHLGLTPKAFTWLVNWASIVFHLAAKVNFCEPYDAHYRANVLGTRHAMEVAARGRRKAFIHMSSIDTWGPTGLVFGTRKLMEDGPLEPHLRGLPFDIGYAASKWVSEMMVRRAREQGLATMIFRPGFIVGDSHSGCGNPDDFFARLVVGSIQLGAFPHLPNQRMEYVTVDYVCDATLHISSNDQNLGKSYSLVAPDPADSMNLEITHQAINRAGYPVDLVPYWDWVHMLQDVANRDNPLMPVMPLLQEPVLGKLSRFETSRNTPHYDSSNTLAALKDAPEIGYIPFDVGMLTRFMDFWNEKGFYCV</sequence>
<name>A0A319DDU2_9EURO</name>
<dbReference type="PANTHER" id="PTHR44845:SF6">
    <property type="entry name" value="BETA-ALANINE-ACTIVATING ENZYME"/>
    <property type="match status" value="1"/>
</dbReference>
<dbReference type="InterPro" id="IPR036291">
    <property type="entry name" value="NAD(P)-bd_dom_sf"/>
</dbReference>
<dbReference type="Gene3D" id="3.30.300.30">
    <property type="match status" value="1"/>
</dbReference>
<comment type="similarity">
    <text evidence="3">Belongs to the NRP synthetase family.</text>
</comment>
<dbReference type="CDD" id="cd05235">
    <property type="entry name" value="SDR_e1"/>
    <property type="match status" value="1"/>
</dbReference>
<dbReference type="InterPro" id="IPR045851">
    <property type="entry name" value="AMP-bd_C_sf"/>
</dbReference>